<comment type="caution">
    <text evidence="3">The sequence shown here is derived from an EMBL/GenBank/DDBJ whole genome shotgun (WGS) entry which is preliminary data.</text>
</comment>
<evidence type="ECO:0000313" key="3">
    <source>
        <dbReference type="EMBL" id="MBM7633986.1"/>
    </source>
</evidence>
<dbReference type="EMBL" id="JAFBEC010000009">
    <property type="protein sequence ID" value="MBM7633986.1"/>
    <property type="molecule type" value="Genomic_DNA"/>
</dbReference>
<reference evidence="3 4" key="1">
    <citation type="submission" date="2021-01" db="EMBL/GenBank/DDBJ databases">
        <title>Genomic Encyclopedia of Type Strains, Phase IV (KMG-IV): sequencing the most valuable type-strain genomes for metagenomic binning, comparative biology and taxonomic classification.</title>
        <authorList>
            <person name="Goeker M."/>
        </authorList>
    </citation>
    <scope>NUCLEOTIDE SEQUENCE [LARGE SCALE GENOMIC DNA]</scope>
    <source>
        <strain evidence="3 4">DSM 25540</strain>
    </source>
</reference>
<gene>
    <name evidence="3" type="ORF">JOD17_003086</name>
</gene>
<dbReference type="Pfam" id="PF07454">
    <property type="entry name" value="SpoIIP"/>
    <property type="match status" value="1"/>
</dbReference>
<sequence>MGGPYQTNSSSKLNVQITAGFALIVMVFFIVAMLTTSENHTRFSSSVLHQWIAQVQSDWFVHLLGVENRYYLDPLNDSSTPNLAALAFELTTNINLEDPRTFLGRELPGFSNFDDTLVIAGEGTDFTTMPMESTPPPEVQQEKALTSSQHGDRDEKERMKWGVDNEEPLIHIIHSHSRESFLPEIDREDATHPEINIIKVGKYLASKFREHGLPVEVAEHDIQQKLNDRDWPYNRSYEMSREIILEAKTEYDGLEFFFDLHRDSQPRDITTVTINGEVYARTMFVIGEGNPGYEKNLAMAEEIHHRLEDQFPGLSRGVIMSGGQGVNGVYNQDLSPNSMVIEFGGIDNNFEEVYRSVDVFADVFQGFIYEELND</sequence>
<dbReference type="RefSeq" id="WP_204698730.1">
    <property type="nucleotide sequence ID" value="NZ_JAFBEC010000009.1"/>
</dbReference>
<feature type="region of interest" description="Disordered" evidence="1">
    <location>
        <begin position="130"/>
        <end position="156"/>
    </location>
</feature>
<evidence type="ECO:0000256" key="1">
    <source>
        <dbReference type="SAM" id="MobiDB-lite"/>
    </source>
</evidence>
<evidence type="ECO:0000313" key="4">
    <source>
        <dbReference type="Proteomes" id="UP000741863"/>
    </source>
</evidence>
<dbReference type="NCBIfam" id="TIGR02867">
    <property type="entry name" value="spore_II_P"/>
    <property type="match status" value="1"/>
</dbReference>
<feature type="transmembrane region" description="Helical" evidence="2">
    <location>
        <begin position="15"/>
        <end position="35"/>
    </location>
</feature>
<evidence type="ECO:0000256" key="2">
    <source>
        <dbReference type="SAM" id="Phobius"/>
    </source>
</evidence>
<keyword evidence="4" id="KW-1185">Reference proteome</keyword>
<dbReference type="InterPro" id="IPR010897">
    <property type="entry name" value="Spore_II_P"/>
</dbReference>
<keyword evidence="2" id="KW-1133">Transmembrane helix</keyword>
<organism evidence="3 4">
    <name type="scientific">Geomicrobium sediminis</name>
    <dbReference type="NCBI Taxonomy" id="1347788"/>
    <lineage>
        <taxon>Bacteria</taxon>
        <taxon>Bacillati</taxon>
        <taxon>Bacillota</taxon>
        <taxon>Bacilli</taxon>
        <taxon>Bacillales</taxon>
        <taxon>Geomicrobium</taxon>
    </lineage>
</organism>
<keyword evidence="2" id="KW-0472">Membrane</keyword>
<keyword evidence="2" id="KW-0812">Transmembrane</keyword>
<dbReference type="Proteomes" id="UP000741863">
    <property type="component" value="Unassembled WGS sequence"/>
</dbReference>
<proteinExistence type="predicted"/>
<name>A0ABS2PF59_9BACL</name>
<protein>
    <submittedName>
        <fullName evidence="3">Stage II sporulation protein P</fullName>
    </submittedName>
</protein>
<accession>A0ABS2PF59</accession>